<keyword evidence="3" id="KW-1185">Reference proteome</keyword>
<protein>
    <submittedName>
        <fullName evidence="2">Uncharacterized protein</fullName>
    </submittedName>
</protein>
<dbReference type="EMBL" id="REGN01002009">
    <property type="protein sequence ID" value="RNA30962.1"/>
    <property type="molecule type" value="Genomic_DNA"/>
</dbReference>
<dbReference type="AlphaFoldDB" id="A0A3M7S5D5"/>
<comment type="caution">
    <text evidence="2">The sequence shown here is derived from an EMBL/GenBank/DDBJ whole genome shotgun (WGS) entry which is preliminary data.</text>
</comment>
<evidence type="ECO:0000256" key="1">
    <source>
        <dbReference type="SAM" id="SignalP"/>
    </source>
</evidence>
<organism evidence="2 3">
    <name type="scientific">Brachionus plicatilis</name>
    <name type="common">Marine rotifer</name>
    <name type="synonym">Brachionus muelleri</name>
    <dbReference type="NCBI Taxonomy" id="10195"/>
    <lineage>
        <taxon>Eukaryota</taxon>
        <taxon>Metazoa</taxon>
        <taxon>Spiralia</taxon>
        <taxon>Gnathifera</taxon>
        <taxon>Rotifera</taxon>
        <taxon>Eurotatoria</taxon>
        <taxon>Monogononta</taxon>
        <taxon>Pseudotrocha</taxon>
        <taxon>Ploima</taxon>
        <taxon>Brachionidae</taxon>
        <taxon>Brachionus</taxon>
    </lineage>
</organism>
<feature type="chain" id="PRO_5018204733" evidence="1">
    <location>
        <begin position="20"/>
        <end position="111"/>
    </location>
</feature>
<sequence length="111" mass="13158">MIKLLCMVNFNVIVLFFLSHELKDFIDFLMKEHKKKDQLLRPVFGERLNEILVKSDRALVSGQIFCTLNYEKNGNNYQTYENNLYALKHRIIRCDAIMCKCIIIEKLTIKV</sequence>
<gene>
    <name evidence="2" type="ORF">BpHYR1_007839</name>
</gene>
<evidence type="ECO:0000313" key="3">
    <source>
        <dbReference type="Proteomes" id="UP000276133"/>
    </source>
</evidence>
<name>A0A3M7S5D5_BRAPC</name>
<keyword evidence="1" id="KW-0732">Signal</keyword>
<proteinExistence type="predicted"/>
<feature type="signal peptide" evidence="1">
    <location>
        <begin position="1"/>
        <end position="19"/>
    </location>
</feature>
<evidence type="ECO:0000313" key="2">
    <source>
        <dbReference type="EMBL" id="RNA30962.1"/>
    </source>
</evidence>
<accession>A0A3M7S5D5</accession>
<reference evidence="2 3" key="1">
    <citation type="journal article" date="2018" name="Sci. Rep.">
        <title>Genomic signatures of local adaptation to the degree of environmental predictability in rotifers.</title>
        <authorList>
            <person name="Franch-Gras L."/>
            <person name="Hahn C."/>
            <person name="Garcia-Roger E.M."/>
            <person name="Carmona M.J."/>
            <person name="Serra M."/>
            <person name="Gomez A."/>
        </authorList>
    </citation>
    <scope>NUCLEOTIDE SEQUENCE [LARGE SCALE GENOMIC DNA]</scope>
    <source>
        <strain evidence="2">HYR1</strain>
    </source>
</reference>
<dbReference type="Proteomes" id="UP000276133">
    <property type="component" value="Unassembled WGS sequence"/>
</dbReference>